<evidence type="ECO:0000256" key="7">
    <source>
        <dbReference type="ARBA" id="ARBA00022705"/>
    </source>
</evidence>
<dbReference type="InterPro" id="IPR022634">
    <property type="entry name" value="DNA_polIII_beta_N"/>
</dbReference>
<dbReference type="InterPro" id="IPR022635">
    <property type="entry name" value="DNA_polIII_beta_C"/>
</dbReference>
<dbReference type="EMBL" id="CAADFV010000028">
    <property type="protein sequence ID" value="VFK55344.1"/>
    <property type="molecule type" value="Genomic_DNA"/>
</dbReference>
<dbReference type="AlphaFoldDB" id="A0A450ZTL7"/>
<evidence type="ECO:0000313" key="15">
    <source>
        <dbReference type="EMBL" id="VFK55344.1"/>
    </source>
</evidence>
<dbReference type="SMART" id="SM00480">
    <property type="entry name" value="POL3Bc"/>
    <property type="match status" value="1"/>
</dbReference>
<dbReference type="EMBL" id="CAADFY010000029">
    <property type="protein sequence ID" value="VFK53840.1"/>
    <property type="molecule type" value="Genomic_DNA"/>
</dbReference>
<evidence type="ECO:0000256" key="1">
    <source>
        <dbReference type="ARBA" id="ARBA00004496"/>
    </source>
</evidence>
<dbReference type="PIRSF" id="PIRSF000804">
    <property type="entry name" value="DNA_pol_III_b"/>
    <property type="match status" value="1"/>
</dbReference>
<dbReference type="GO" id="GO:0005737">
    <property type="term" value="C:cytoplasm"/>
    <property type="evidence" value="ECO:0007669"/>
    <property type="project" value="UniProtKB-SubCell"/>
</dbReference>
<dbReference type="GO" id="GO:0003887">
    <property type="term" value="F:DNA-directed DNA polymerase activity"/>
    <property type="evidence" value="ECO:0007669"/>
    <property type="project" value="UniProtKB-UniRule"/>
</dbReference>
<comment type="subcellular location">
    <subcellularLocation>
        <location evidence="1 10">Cytoplasm</location>
    </subcellularLocation>
</comment>
<gene>
    <name evidence="16" type="ORF">BECKTUN1418D_GA0071000_10596</name>
    <name evidence="15" type="ORF">BECKTUN1418E_GA0071001_102817</name>
    <name evidence="14" type="ORF">BECKTUN1418F_GA0071002_10297</name>
</gene>
<feature type="domain" description="DNA polymerase III beta sliding clamp C-terminal" evidence="13">
    <location>
        <begin position="258"/>
        <end position="371"/>
    </location>
</feature>
<keyword evidence="6 10" id="KW-0548">Nucleotidyltransferase</keyword>
<dbReference type="GO" id="GO:0008408">
    <property type="term" value="F:3'-5' exonuclease activity"/>
    <property type="evidence" value="ECO:0007669"/>
    <property type="project" value="InterPro"/>
</dbReference>
<evidence type="ECO:0000259" key="12">
    <source>
        <dbReference type="Pfam" id="PF02767"/>
    </source>
</evidence>
<accession>A0A450ZTL7</accession>
<comment type="function">
    <text evidence="10">Confers DNA tethering and processivity to DNA polymerases and other proteins. Acts as a clamp, forming a ring around DNA (a reaction catalyzed by the clamp-loading complex) which diffuses in an ATP-independent manner freely and bidirectionally along dsDNA. Initially characterized for its ability to contact the catalytic subunit of DNA polymerase III (Pol III), a complex, multichain enzyme responsible for most of the replicative synthesis in bacteria; Pol III exhibits 3'-5' exonuclease proofreading activity. The beta chain is required for initiation of replication as well as for processivity of DNA replication.</text>
</comment>
<keyword evidence="9" id="KW-0238">DNA-binding</keyword>
<evidence type="ECO:0000256" key="10">
    <source>
        <dbReference type="PIRNR" id="PIRNR000804"/>
    </source>
</evidence>
<dbReference type="GO" id="GO:0006271">
    <property type="term" value="P:DNA strand elongation involved in DNA replication"/>
    <property type="evidence" value="ECO:0007669"/>
    <property type="project" value="TreeGrafter"/>
</dbReference>
<feature type="domain" description="DNA polymerase III beta sliding clamp central" evidence="12">
    <location>
        <begin position="134"/>
        <end position="247"/>
    </location>
</feature>
<dbReference type="CDD" id="cd00140">
    <property type="entry name" value="beta_clamp"/>
    <property type="match status" value="1"/>
</dbReference>
<keyword evidence="7 10" id="KW-0235">DNA replication</keyword>
<dbReference type="Pfam" id="PF02767">
    <property type="entry name" value="DNA_pol3_beta_2"/>
    <property type="match status" value="1"/>
</dbReference>
<evidence type="ECO:0000256" key="2">
    <source>
        <dbReference type="ARBA" id="ARBA00010752"/>
    </source>
</evidence>
<evidence type="ECO:0000256" key="9">
    <source>
        <dbReference type="ARBA" id="ARBA00023125"/>
    </source>
</evidence>
<evidence type="ECO:0000256" key="8">
    <source>
        <dbReference type="ARBA" id="ARBA00022932"/>
    </source>
</evidence>
<dbReference type="GO" id="GO:0009360">
    <property type="term" value="C:DNA polymerase III complex"/>
    <property type="evidence" value="ECO:0007669"/>
    <property type="project" value="InterPro"/>
</dbReference>
<dbReference type="Pfam" id="PF00712">
    <property type="entry name" value="DNA_pol3_beta"/>
    <property type="match status" value="1"/>
</dbReference>
<dbReference type="EMBL" id="CAADFX010000059">
    <property type="protein sequence ID" value="VFK57107.1"/>
    <property type="molecule type" value="Genomic_DNA"/>
</dbReference>
<evidence type="ECO:0000256" key="5">
    <source>
        <dbReference type="ARBA" id="ARBA00022679"/>
    </source>
</evidence>
<evidence type="ECO:0000259" key="11">
    <source>
        <dbReference type="Pfam" id="PF00712"/>
    </source>
</evidence>
<comment type="subunit">
    <text evidence="10">Forms a ring-shaped head-to-tail homodimer around DNA.</text>
</comment>
<dbReference type="NCBIfam" id="TIGR00663">
    <property type="entry name" value="dnan"/>
    <property type="match status" value="1"/>
</dbReference>
<dbReference type="InterPro" id="IPR001001">
    <property type="entry name" value="DNA_polIII_beta"/>
</dbReference>
<dbReference type="InterPro" id="IPR046938">
    <property type="entry name" value="DNA_clamp_sf"/>
</dbReference>
<keyword evidence="5 10" id="KW-0808">Transferase</keyword>
<evidence type="ECO:0000256" key="3">
    <source>
        <dbReference type="ARBA" id="ARBA00021035"/>
    </source>
</evidence>
<dbReference type="InterPro" id="IPR022637">
    <property type="entry name" value="DNA_polIII_beta_cen"/>
</dbReference>
<reference evidence="16" key="1">
    <citation type="submission" date="2019-02" db="EMBL/GenBank/DDBJ databases">
        <authorList>
            <person name="Gruber-Vodicka R. H."/>
            <person name="Seah K. B. B."/>
        </authorList>
    </citation>
    <scope>NUCLEOTIDE SEQUENCE</scope>
    <source>
        <strain evidence="16">BECK_BY1</strain>
        <strain evidence="15">BECK_BY2</strain>
        <strain evidence="14">BECK_BY3</strain>
    </source>
</reference>
<protein>
    <recommendedName>
        <fullName evidence="3 10">Beta sliding clamp</fullName>
    </recommendedName>
</protein>
<name>A0A450ZTL7_9GAMM</name>
<dbReference type="Pfam" id="PF02768">
    <property type="entry name" value="DNA_pol3_beta_3"/>
    <property type="match status" value="1"/>
</dbReference>
<dbReference type="PANTHER" id="PTHR30478:SF0">
    <property type="entry name" value="BETA SLIDING CLAMP"/>
    <property type="match status" value="1"/>
</dbReference>
<dbReference type="SUPFAM" id="SSF55979">
    <property type="entry name" value="DNA clamp"/>
    <property type="match status" value="3"/>
</dbReference>
<evidence type="ECO:0000313" key="14">
    <source>
        <dbReference type="EMBL" id="VFK53840.1"/>
    </source>
</evidence>
<evidence type="ECO:0000256" key="4">
    <source>
        <dbReference type="ARBA" id="ARBA00022490"/>
    </source>
</evidence>
<evidence type="ECO:0000313" key="16">
    <source>
        <dbReference type="EMBL" id="VFK57107.1"/>
    </source>
</evidence>
<keyword evidence="4 10" id="KW-0963">Cytoplasm</keyword>
<proteinExistence type="inferred from homology"/>
<dbReference type="Gene3D" id="3.70.10.10">
    <property type="match status" value="1"/>
</dbReference>
<evidence type="ECO:0000259" key="13">
    <source>
        <dbReference type="Pfam" id="PF02768"/>
    </source>
</evidence>
<sequence>MKFTIIREKLLEPLLRVSGIIEQRQTSRILSNVLLVAKDNTLSITGTDTEMELVMNADLVVHEPGETTISVRKLVDICRTLPSEGELDFSQKQDGDKVTIQSGKSRFVLGTLPAITYPNTDFMKEGVEIKVREGDIKGLIELTQFAIAHQDVRYWLNGLLLEISKENVSAIATDGHRLALAELSIQTMIENNDIIQIIVPKKAVRELARMLGGGDEKVALYIGNNALQVEFFNAKFTTKLIDGKYPEYKGVFPDLSRCNKEVCVEREKLQQMLARSAILCGESHQAVKMMFEKDLLRVSTWNMEQEEAEDELNIDYNGEYFEIGFNVAYLLDAIGTVPTKEINMYLMDADSSCMITPVGRKDCRYVVMPVRF</sequence>
<dbReference type="GO" id="GO:0003677">
    <property type="term" value="F:DNA binding"/>
    <property type="evidence" value="ECO:0007669"/>
    <property type="project" value="UniProtKB-UniRule"/>
</dbReference>
<keyword evidence="8 10" id="KW-0239">DNA-directed DNA polymerase</keyword>
<dbReference type="Gene3D" id="3.10.150.10">
    <property type="entry name" value="DNA Polymerase III, subunit A, domain 2"/>
    <property type="match status" value="1"/>
</dbReference>
<organism evidence="16">
    <name type="scientific">Candidatus Kentrum sp. TUN</name>
    <dbReference type="NCBI Taxonomy" id="2126343"/>
    <lineage>
        <taxon>Bacteria</taxon>
        <taxon>Pseudomonadati</taxon>
        <taxon>Pseudomonadota</taxon>
        <taxon>Gammaproteobacteria</taxon>
        <taxon>Candidatus Kentrum</taxon>
    </lineage>
</organism>
<comment type="similarity">
    <text evidence="2 10">Belongs to the beta sliding clamp family.</text>
</comment>
<dbReference type="PANTHER" id="PTHR30478">
    <property type="entry name" value="DNA POLYMERASE III SUBUNIT BETA"/>
    <property type="match status" value="1"/>
</dbReference>
<evidence type="ECO:0000256" key="6">
    <source>
        <dbReference type="ARBA" id="ARBA00022695"/>
    </source>
</evidence>
<feature type="domain" description="DNA polymerase III beta sliding clamp N-terminal" evidence="11">
    <location>
        <begin position="1"/>
        <end position="120"/>
    </location>
</feature>